<dbReference type="PROSITE" id="PS00211">
    <property type="entry name" value="ABC_TRANSPORTER_1"/>
    <property type="match status" value="1"/>
</dbReference>
<evidence type="ECO:0000313" key="7">
    <source>
        <dbReference type="Proteomes" id="UP000014461"/>
    </source>
</evidence>
<dbReference type="GO" id="GO:0016887">
    <property type="term" value="F:ATP hydrolysis activity"/>
    <property type="evidence" value="ECO:0007669"/>
    <property type="project" value="InterPro"/>
</dbReference>
<comment type="caution">
    <text evidence="6">The sequence shown here is derived from an EMBL/GenBank/DDBJ whole genome shotgun (WGS) entry which is preliminary data.</text>
</comment>
<accession>R9PL83</accession>
<dbReference type="CDD" id="cd03255">
    <property type="entry name" value="ABC_MJ0796_LolCDE_FtsE"/>
    <property type="match status" value="1"/>
</dbReference>
<dbReference type="SUPFAM" id="SSF52540">
    <property type="entry name" value="P-loop containing nucleoside triphosphate hydrolases"/>
    <property type="match status" value="1"/>
</dbReference>
<dbReference type="InterPro" id="IPR017911">
    <property type="entry name" value="MacB-like_ATP-bd"/>
</dbReference>
<protein>
    <submittedName>
        <fullName evidence="6">ABC transporter ATP-binding protein YvcR</fullName>
    </submittedName>
</protein>
<dbReference type="GO" id="GO:0005524">
    <property type="term" value="F:ATP binding"/>
    <property type="evidence" value="ECO:0007669"/>
    <property type="project" value="UniProtKB-KW"/>
</dbReference>
<evidence type="ECO:0000256" key="4">
    <source>
        <dbReference type="ARBA" id="ARBA00022840"/>
    </source>
</evidence>
<dbReference type="InterPro" id="IPR027417">
    <property type="entry name" value="P-loop_NTPase"/>
</dbReference>
<dbReference type="STRING" id="1331007.AALB_2180"/>
<feature type="domain" description="ABC transporter" evidence="5">
    <location>
        <begin position="1"/>
        <end position="193"/>
    </location>
</feature>
<dbReference type="Pfam" id="PF00005">
    <property type="entry name" value="ABC_tran"/>
    <property type="match status" value="1"/>
</dbReference>
<dbReference type="SMART" id="SM00382">
    <property type="entry name" value="AAA"/>
    <property type="match status" value="1"/>
</dbReference>
<dbReference type="PROSITE" id="PS50893">
    <property type="entry name" value="ABC_TRANSPORTER_2"/>
    <property type="match status" value="1"/>
</dbReference>
<evidence type="ECO:0000259" key="5">
    <source>
        <dbReference type="PROSITE" id="PS50893"/>
    </source>
</evidence>
<dbReference type="InterPro" id="IPR003439">
    <property type="entry name" value="ABC_transporter-like_ATP-bd"/>
</dbReference>
<dbReference type="PANTHER" id="PTHR42798">
    <property type="entry name" value="LIPOPROTEIN-RELEASING SYSTEM ATP-BINDING PROTEIN LOLD"/>
    <property type="match status" value="1"/>
</dbReference>
<keyword evidence="7" id="KW-1185">Reference proteome</keyword>
<dbReference type="AlphaFoldDB" id="R9PL83"/>
<dbReference type="InterPro" id="IPR003593">
    <property type="entry name" value="AAA+_ATPase"/>
</dbReference>
<proteinExistence type="inferred from homology"/>
<dbReference type="InterPro" id="IPR017871">
    <property type="entry name" value="ABC_transporter-like_CS"/>
</dbReference>
<keyword evidence="2" id="KW-0813">Transport</keyword>
<name>R9PL83_AGAAL</name>
<sequence length="193" mass="20885">MQQGESLAIVGASGSGKTTLLSILAGLDSASEGSVELCSKNLAALDEEQRASLRRDNVGFIFQQFLLVPALTALENVMLPAELKGLPNAKELAEQWLAKVGLAERHDHYPNQLSGGEQQRVAIARAFICQPKVLFADEPSANLDNNNGQIIEDLLFELNQQAGTTLVLVTHEQKLAARCLRQITLQAGRIIQS</sequence>
<evidence type="ECO:0000256" key="1">
    <source>
        <dbReference type="ARBA" id="ARBA00005417"/>
    </source>
</evidence>
<comment type="similarity">
    <text evidence="1">Belongs to the ABC transporter superfamily.</text>
</comment>
<gene>
    <name evidence="6" type="ORF">AALB_2180</name>
</gene>
<dbReference type="PANTHER" id="PTHR42798:SF2">
    <property type="entry name" value="ABC TRANSPORTER ATP-BINDING PROTEIN MG467-RELATED"/>
    <property type="match status" value="1"/>
</dbReference>
<keyword evidence="3" id="KW-0547">Nucleotide-binding</keyword>
<keyword evidence="4 6" id="KW-0067">ATP-binding</keyword>
<evidence type="ECO:0000313" key="6">
    <source>
        <dbReference type="EMBL" id="GAD02100.1"/>
    </source>
</evidence>
<reference evidence="6" key="1">
    <citation type="journal article" date="2013" name="Genome Announc.">
        <title>Draft Genome Sequence of Agarivorans albus Strain MKT 106T, an Agarolytic Marine Bacterium.</title>
        <authorList>
            <person name="Yasuike M."/>
            <person name="Nakamura Y."/>
            <person name="Kai W."/>
            <person name="Fujiwara A."/>
            <person name="Fukui Y."/>
            <person name="Satomi M."/>
            <person name="Sano M."/>
        </authorList>
    </citation>
    <scope>NUCLEOTIDE SEQUENCE [LARGE SCALE GENOMIC DNA]</scope>
</reference>
<dbReference type="Proteomes" id="UP000014461">
    <property type="component" value="Unassembled WGS sequence"/>
</dbReference>
<organism evidence="6 7">
    <name type="scientific">Agarivorans albus MKT 106</name>
    <dbReference type="NCBI Taxonomy" id="1331007"/>
    <lineage>
        <taxon>Bacteria</taxon>
        <taxon>Pseudomonadati</taxon>
        <taxon>Pseudomonadota</taxon>
        <taxon>Gammaproteobacteria</taxon>
        <taxon>Alteromonadales</taxon>
        <taxon>Alteromonadaceae</taxon>
        <taxon>Agarivorans</taxon>
    </lineage>
</organism>
<evidence type="ECO:0000256" key="3">
    <source>
        <dbReference type="ARBA" id="ARBA00022741"/>
    </source>
</evidence>
<dbReference type="Gene3D" id="3.40.50.300">
    <property type="entry name" value="P-loop containing nucleotide triphosphate hydrolases"/>
    <property type="match status" value="1"/>
</dbReference>
<dbReference type="EMBL" id="BARX01000013">
    <property type="protein sequence ID" value="GAD02100.1"/>
    <property type="molecule type" value="Genomic_DNA"/>
</dbReference>
<evidence type="ECO:0000256" key="2">
    <source>
        <dbReference type="ARBA" id="ARBA00022448"/>
    </source>
</evidence>